<dbReference type="PANTHER" id="PTHR31438:SF1">
    <property type="entry name" value="LYSINE N-ACYLTRANSFERASE C17G9.06C-RELATED"/>
    <property type="match status" value="1"/>
</dbReference>
<comment type="similarity">
    <text evidence="1">Belongs to the lysine N-acyltransferase MbtK family.</text>
</comment>
<evidence type="ECO:0000259" key="2">
    <source>
        <dbReference type="SMART" id="SM01006"/>
    </source>
</evidence>
<evidence type="ECO:0000313" key="3">
    <source>
        <dbReference type="EMBL" id="KAA8893856.1"/>
    </source>
</evidence>
<gene>
    <name evidence="3" type="ORF">FN846DRAFT_787334</name>
    <name evidence="4" type="ORF">FN846DRAFT_820229</name>
</gene>
<organism evidence="4 5">
    <name type="scientific">Sphaerosporella brunnea</name>
    <dbReference type="NCBI Taxonomy" id="1250544"/>
    <lineage>
        <taxon>Eukaryota</taxon>
        <taxon>Fungi</taxon>
        <taxon>Dikarya</taxon>
        <taxon>Ascomycota</taxon>
        <taxon>Pezizomycotina</taxon>
        <taxon>Pezizomycetes</taxon>
        <taxon>Pezizales</taxon>
        <taxon>Pyronemataceae</taxon>
        <taxon>Sphaerosporella</taxon>
    </lineage>
</organism>
<accession>A0A5J5EFU1</accession>
<dbReference type="EMBL" id="VXIS01000395">
    <property type="protein sequence ID" value="KAA8893859.1"/>
    <property type="molecule type" value="Genomic_DNA"/>
</dbReference>
<dbReference type="Gene3D" id="3.40.630.30">
    <property type="match status" value="1"/>
</dbReference>
<protein>
    <submittedName>
        <fullName evidence="4">Acyl-CoA N-acyltransferase</fullName>
    </submittedName>
</protein>
<dbReference type="GO" id="GO:0016410">
    <property type="term" value="F:N-acyltransferase activity"/>
    <property type="evidence" value="ECO:0007669"/>
    <property type="project" value="TreeGrafter"/>
</dbReference>
<keyword evidence="4" id="KW-0808">Transferase</keyword>
<dbReference type="SMART" id="SM01006">
    <property type="entry name" value="AlcB"/>
    <property type="match status" value="1"/>
</dbReference>
<evidence type="ECO:0000313" key="4">
    <source>
        <dbReference type="EMBL" id="KAA8893859.1"/>
    </source>
</evidence>
<dbReference type="Proteomes" id="UP000326924">
    <property type="component" value="Unassembled WGS sequence"/>
</dbReference>
<dbReference type="EMBL" id="VXIS01000395">
    <property type="protein sequence ID" value="KAA8893856.1"/>
    <property type="molecule type" value="Genomic_DNA"/>
</dbReference>
<dbReference type="PANTHER" id="PTHR31438">
    <property type="entry name" value="LYSINE N-ACYLTRANSFERASE C17G9.06C-RELATED"/>
    <property type="match status" value="1"/>
</dbReference>
<evidence type="ECO:0000256" key="1">
    <source>
        <dbReference type="ARBA" id="ARBA00009893"/>
    </source>
</evidence>
<proteinExistence type="inferred from homology"/>
<dbReference type="GO" id="GO:0019290">
    <property type="term" value="P:siderophore biosynthetic process"/>
    <property type="evidence" value="ECO:0007669"/>
    <property type="project" value="InterPro"/>
</dbReference>
<dbReference type="OrthoDB" id="448427at2759"/>
<dbReference type="InterPro" id="IPR016181">
    <property type="entry name" value="Acyl_CoA_acyltransferase"/>
</dbReference>
<dbReference type="AlphaFoldDB" id="A0A5J5EFU1"/>
<name>A0A5J5EFU1_9PEZI</name>
<feature type="domain" description="Acyltransferase MbtK/IucB-like conserved" evidence="2">
    <location>
        <begin position="205"/>
        <end position="251"/>
    </location>
</feature>
<dbReference type="Pfam" id="PF13523">
    <property type="entry name" value="Acetyltransf_8"/>
    <property type="match status" value="1"/>
</dbReference>
<keyword evidence="4" id="KW-0012">Acyltransferase</keyword>
<reference evidence="4 5" key="1">
    <citation type="submission" date="2019-09" db="EMBL/GenBank/DDBJ databases">
        <title>Draft genome of the ectomycorrhizal ascomycete Sphaerosporella brunnea.</title>
        <authorList>
            <consortium name="DOE Joint Genome Institute"/>
            <person name="Benucci G.M."/>
            <person name="Marozzi G."/>
            <person name="Antonielli L."/>
            <person name="Sanchez S."/>
            <person name="Marco P."/>
            <person name="Wang X."/>
            <person name="Falini L.B."/>
            <person name="Barry K."/>
            <person name="Haridas S."/>
            <person name="Lipzen A."/>
            <person name="Labutti K."/>
            <person name="Grigoriev I.V."/>
            <person name="Murat C."/>
            <person name="Martin F."/>
            <person name="Albertini E."/>
            <person name="Donnini D."/>
            <person name="Bonito G."/>
        </authorList>
    </citation>
    <scope>NUCLEOTIDE SEQUENCE [LARGE SCALE GENOMIC DNA]</scope>
    <source>
        <strain evidence="4 5">Sb_GMNB300</strain>
    </source>
</reference>
<dbReference type="SUPFAM" id="SSF55729">
    <property type="entry name" value="Acyl-CoA N-acyltransferases (Nat)"/>
    <property type="match status" value="1"/>
</dbReference>
<sequence length="372" mass="42253">MATKTLFLSDSSQITTVSPIPNITGVSFFSHLHPPTRQHYSKWTVTLTSSFANPPSLSTDVITITDATTSDGLPHPDPVFVLYATLSWYFHLNTPTNPPLTLGASRNEWAVIIDRSGLFAREEALAAAEQAGLILLFESATPDGGLVPKALKRAFWQISYPFMKMPSPVVYTISPPAVRHPIRPRPARNLYRRHVPALNAILTFRLAKLEDAPLVNKWMNTPRVAAFWNEAGPVTKTAEFLRKNLEMRHSFPVIGSWEDEPFGYFEVYWVKEDILGRYCEAQEWERGLHVLVGEERFRGSQRVAGWLGGLCHYIFCDDPRTQRISLEPRVDNEKFIQYLQKEGFAKEKEITFPHKQSALMRLTREAWDGPSV</sequence>
<comment type="caution">
    <text evidence="4">The sequence shown here is derived from an EMBL/GenBank/DDBJ whole genome shotgun (WGS) entry which is preliminary data.</text>
</comment>
<keyword evidence="5" id="KW-1185">Reference proteome</keyword>
<dbReference type="InterPro" id="IPR019432">
    <property type="entry name" value="Acyltransferase_MbtK/IucB-like"/>
</dbReference>
<evidence type="ECO:0000313" key="5">
    <source>
        <dbReference type="Proteomes" id="UP000326924"/>
    </source>
</evidence>